<dbReference type="Pfam" id="PF12852">
    <property type="entry name" value="Cupin_6"/>
    <property type="match status" value="1"/>
</dbReference>
<dbReference type="Gene3D" id="1.10.10.60">
    <property type="entry name" value="Homeodomain-like"/>
    <property type="match status" value="1"/>
</dbReference>
<dbReference type="SMART" id="SM00342">
    <property type="entry name" value="HTH_ARAC"/>
    <property type="match status" value="1"/>
</dbReference>
<dbReference type="EMBL" id="NKDB02000004">
    <property type="protein sequence ID" value="RKJ95140.1"/>
    <property type="molecule type" value="Genomic_DNA"/>
</dbReference>
<proteinExistence type="predicted"/>
<dbReference type="PANTHER" id="PTHR46796:SF7">
    <property type="entry name" value="ARAC FAMILY TRANSCRIPTIONAL REGULATOR"/>
    <property type="match status" value="1"/>
</dbReference>
<dbReference type="Proteomes" id="UP000216225">
    <property type="component" value="Unassembled WGS sequence"/>
</dbReference>
<dbReference type="InterPro" id="IPR009057">
    <property type="entry name" value="Homeodomain-like_sf"/>
</dbReference>
<evidence type="ECO:0000256" key="2">
    <source>
        <dbReference type="ARBA" id="ARBA00023125"/>
    </source>
</evidence>
<evidence type="ECO:0000313" key="6">
    <source>
        <dbReference type="Proteomes" id="UP000216225"/>
    </source>
</evidence>
<evidence type="ECO:0000259" key="4">
    <source>
        <dbReference type="PROSITE" id="PS01124"/>
    </source>
</evidence>
<keyword evidence="1" id="KW-0805">Transcription regulation</keyword>
<sequence>MDPLSDVLSLLKPRSQFHVGFDAAGDWSFEFPALDGIKFAAVVRGTCWAATSDMAEPLRFGPGDCYLLNHRQRLRLASAPGLPAQDFSNVMEAAEATGVIVHNGGGEVFVISGRFDFSGNHAALLFEALPPIVHIPGATSQAGVLRWALEQFAAELQSPQPGGALMSTHLAHLMLVQALRLHLAAAGDGPQGWFRALADARVGRAVSAMHAQPARAWTLEALAAVAGMSRTVFAQRFKALVGKTAMDYLTRWRMLVAADRLRSGRDSVASVAFSLGYESESAFCAAFRRVMQCSPTQYRRQGAPAVAGIESAASA</sequence>
<gene>
    <name evidence="5" type="ORF">CE154_018725</name>
</gene>
<dbReference type="GO" id="GO:0003700">
    <property type="term" value="F:DNA-binding transcription factor activity"/>
    <property type="evidence" value="ECO:0007669"/>
    <property type="project" value="InterPro"/>
</dbReference>
<dbReference type="Pfam" id="PF12833">
    <property type="entry name" value="HTH_18"/>
    <property type="match status" value="1"/>
</dbReference>
<feature type="domain" description="HTH araC/xylS-type" evidence="4">
    <location>
        <begin position="203"/>
        <end position="301"/>
    </location>
</feature>
<dbReference type="InterPro" id="IPR032783">
    <property type="entry name" value="AraC_lig"/>
</dbReference>
<evidence type="ECO:0000313" key="5">
    <source>
        <dbReference type="EMBL" id="RKJ95140.1"/>
    </source>
</evidence>
<dbReference type="SUPFAM" id="SSF46689">
    <property type="entry name" value="Homeodomain-like"/>
    <property type="match status" value="2"/>
</dbReference>
<comment type="caution">
    <text evidence="5">The sequence shown here is derived from an EMBL/GenBank/DDBJ whole genome shotgun (WGS) entry which is preliminary data.</text>
</comment>
<dbReference type="InterPro" id="IPR018060">
    <property type="entry name" value="HTH_AraC"/>
</dbReference>
<dbReference type="GO" id="GO:0043565">
    <property type="term" value="F:sequence-specific DNA binding"/>
    <property type="evidence" value="ECO:0007669"/>
    <property type="project" value="InterPro"/>
</dbReference>
<dbReference type="InterPro" id="IPR018062">
    <property type="entry name" value="HTH_AraC-typ_CS"/>
</dbReference>
<dbReference type="AlphaFoldDB" id="A0A3R7HU26"/>
<keyword evidence="3" id="KW-0804">Transcription</keyword>
<dbReference type="PANTHER" id="PTHR46796">
    <property type="entry name" value="HTH-TYPE TRANSCRIPTIONAL ACTIVATOR RHAS-RELATED"/>
    <property type="match status" value="1"/>
</dbReference>
<reference evidence="5 6" key="1">
    <citation type="submission" date="2018-09" db="EMBL/GenBank/DDBJ databases">
        <title>Genome comparison of Alicycliphilus sp. BQ1, a polyurethanolytic bacterium, with its closest phylogenetic relatives Alicycliphilus denitrificans BC and K601, unable to attack polyurethane.</title>
        <authorList>
            <person name="Loza-Tavera H."/>
            <person name="Lozano L."/>
            <person name="Cevallos M."/>
            <person name="Maya-Lucas O."/>
            <person name="Garcia-Mena J."/>
            <person name="Hernandez J."/>
        </authorList>
    </citation>
    <scope>NUCLEOTIDE SEQUENCE [LARGE SCALE GENOMIC DNA]</scope>
    <source>
        <strain evidence="5 6">BQ1</strain>
    </source>
</reference>
<keyword evidence="2" id="KW-0238">DNA-binding</keyword>
<accession>A0A3R7HU26</accession>
<dbReference type="RefSeq" id="WP_094437649.1">
    <property type="nucleotide sequence ID" value="NZ_NKDB02000004.1"/>
</dbReference>
<organism evidence="5 6">
    <name type="scientific">Alicycliphilus denitrificans</name>
    <dbReference type="NCBI Taxonomy" id="179636"/>
    <lineage>
        <taxon>Bacteria</taxon>
        <taxon>Pseudomonadati</taxon>
        <taxon>Pseudomonadota</taxon>
        <taxon>Betaproteobacteria</taxon>
        <taxon>Burkholderiales</taxon>
        <taxon>Comamonadaceae</taxon>
        <taxon>Alicycliphilus</taxon>
    </lineage>
</organism>
<protein>
    <submittedName>
        <fullName evidence="5">AraC family transcriptional regulator</fullName>
    </submittedName>
</protein>
<dbReference type="PROSITE" id="PS01124">
    <property type="entry name" value="HTH_ARAC_FAMILY_2"/>
    <property type="match status" value="1"/>
</dbReference>
<evidence type="ECO:0000256" key="1">
    <source>
        <dbReference type="ARBA" id="ARBA00023015"/>
    </source>
</evidence>
<evidence type="ECO:0000256" key="3">
    <source>
        <dbReference type="ARBA" id="ARBA00023163"/>
    </source>
</evidence>
<dbReference type="PROSITE" id="PS00041">
    <property type="entry name" value="HTH_ARAC_FAMILY_1"/>
    <property type="match status" value="1"/>
</dbReference>
<dbReference type="InterPro" id="IPR050204">
    <property type="entry name" value="AraC_XylS_family_regulators"/>
</dbReference>
<name>A0A3R7HU26_9BURK</name>